<dbReference type="InterPro" id="IPR012295">
    <property type="entry name" value="TBP_dom_sf"/>
</dbReference>
<proteinExistence type="predicted"/>
<dbReference type="EMBL" id="MN739748">
    <property type="protein sequence ID" value="QHT24736.1"/>
    <property type="molecule type" value="Genomic_DNA"/>
</dbReference>
<reference evidence="2" key="1">
    <citation type="journal article" date="2020" name="Nature">
        <title>Giant virus diversity and host interactions through global metagenomics.</title>
        <authorList>
            <person name="Schulz F."/>
            <person name="Roux S."/>
            <person name="Paez-Espino D."/>
            <person name="Jungbluth S."/>
            <person name="Walsh D.A."/>
            <person name="Denef V.J."/>
            <person name="McMahon K.D."/>
            <person name="Konstantinidis K.T."/>
            <person name="Eloe-Fadrosh E.A."/>
            <person name="Kyrpides N.C."/>
            <person name="Woyke T."/>
        </authorList>
    </citation>
    <scope>NUCLEOTIDE SEQUENCE</scope>
    <source>
        <strain evidence="2">GVMAG-M-3300023179-150</strain>
    </source>
</reference>
<organism evidence="2">
    <name type="scientific">viral metagenome</name>
    <dbReference type="NCBI Taxonomy" id="1070528"/>
    <lineage>
        <taxon>unclassified sequences</taxon>
        <taxon>metagenomes</taxon>
        <taxon>organismal metagenomes</taxon>
    </lineage>
</organism>
<protein>
    <submittedName>
        <fullName evidence="2">Uncharacterized protein</fullName>
    </submittedName>
</protein>
<feature type="compositionally biased region" description="Basic residues" evidence="1">
    <location>
        <begin position="114"/>
        <end position="124"/>
    </location>
</feature>
<feature type="region of interest" description="Disordered" evidence="1">
    <location>
        <begin position="104"/>
        <end position="126"/>
    </location>
</feature>
<evidence type="ECO:0000256" key="1">
    <source>
        <dbReference type="SAM" id="MobiDB-lite"/>
    </source>
</evidence>
<accession>A0A6C0E6E1</accession>
<feature type="region of interest" description="Disordered" evidence="1">
    <location>
        <begin position="418"/>
        <end position="442"/>
    </location>
</feature>
<name>A0A6C0E6E1_9ZZZZ</name>
<evidence type="ECO:0000313" key="2">
    <source>
        <dbReference type="EMBL" id="QHT24736.1"/>
    </source>
</evidence>
<dbReference type="Gene3D" id="3.30.310.10">
    <property type="entry name" value="TATA-Binding Protein"/>
    <property type="match status" value="2"/>
</dbReference>
<dbReference type="AlphaFoldDB" id="A0A6C0E6E1"/>
<dbReference type="SUPFAM" id="SSF55945">
    <property type="entry name" value="TATA-box binding protein-like"/>
    <property type="match status" value="2"/>
</dbReference>
<sequence length="474" mass="55179">MPIPDKIPDASELKVSTMVCLCLLNVDINLDILSRFVRVYPVNDDVITKGDGGIVYVEYFLLLPRGQYCGKKSQVKKKELQINAKLRESLTNHKKYHIKSIGDMSYQEPDPAKSKKKRKKKKGKRQFENQATLIFHFKNGRYVNIKVFHNGKIQMTGVRSVQEATWVVSRLIEIIKETKIQHVEWKDVDKNKSWYAKNQYVYTKILENDKMIDKVYRLVLVDQVSTWIEIPDETLYTFTLGQPAVADATKIKMTDYQTVMINSNYSLKFNIDRAKLQEILKKKYKIYSTFESTYQAVKSYFYFSKDKTKDISTQDGVCKCDVPCFIYKELKKKSPIPCSQVTIAVFRTGSVIITGGSTMEQTKRAYDFINGVVHDNFKMIYQESDLEKESDKNELNKNESDPISKLKRLMIERANENRRRVVHKKKTEPKTTPVTGTKRGRKPKIRYVNAYDIIDSPYANAEDYKNTDVDIQRR</sequence>